<sequence length="687" mass="75573">MQQFPGSGCIVEFMHGNEPQLAWVLEETGGRLRLYTINKREMKLPAARVLPWVGPCDASVRERGGMLERLSACETRRAKAASEVDAMEIWELAQGEVSEETVGWFAGLVWESPGFDQVAGLGRALLACKTHFKFHPPKFEVYPAEVVERRLVEQAAALERERVVTAGQGFFKDLWTAWASGTGRDSARLAARLDPEAADKLRELLLGLVADPENADLAVLWGTLRKGLPEHPFLPLVLAEQWGVVPPHYNYLLDQAGYEAGDGWSGRFDGEIEAMRQACADTIRDPEPIPFVSVDSPTTRDIDDAFHVEPLPDDGFLLRLALADPASGWRFDGPLDRAVARRASSIYLPEGTSHMMPEAFASDLYSLVEASPRPALIMEWNLDAAGAPRDFSMRSSVAAVSNRTYADVEAELATGAPGQSVALAARLSGLLRGRRVAAGAAIIERSEPDVVLVGPPDDPQVELAPSDAYPNAQLLVSELMILANSSAAAFAAVQGFPLLFRTQDAVLPKELAGVWSRPEDIHHVVKHLPPTSLELAPRPHAAIGAKAYATVTSPLRRYVDLVNLAQLRQFLAAGRPKWSRAELEQRLPDICAQTEAAGRIQRFRPRYWKLLHIRQQCRVRTWTGVVVEAAGAFVTLALPDFQIYVRANREQLGEKIRPGQPFALRLGKVDPLTNELRVLEATEMEAE</sequence>
<dbReference type="SMART" id="SM00955">
    <property type="entry name" value="RNB"/>
    <property type="match status" value="1"/>
</dbReference>
<dbReference type="GO" id="GO:0006402">
    <property type="term" value="P:mRNA catabolic process"/>
    <property type="evidence" value="ECO:0007669"/>
    <property type="project" value="TreeGrafter"/>
</dbReference>
<dbReference type="InterPro" id="IPR001900">
    <property type="entry name" value="RNase_II/R"/>
</dbReference>
<gene>
    <name evidence="2" type="ORF">G3N56_08245</name>
</gene>
<dbReference type="InterPro" id="IPR012340">
    <property type="entry name" value="NA-bd_OB-fold"/>
</dbReference>
<dbReference type="Proteomes" id="UP000469724">
    <property type="component" value="Unassembled WGS sequence"/>
</dbReference>
<dbReference type="InterPro" id="IPR050180">
    <property type="entry name" value="RNR_Ribonuclease"/>
</dbReference>
<comment type="caution">
    <text evidence="2">The sequence shown here is derived from an EMBL/GenBank/DDBJ whole genome shotgun (WGS) entry which is preliminary data.</text>
</comment>
<dbReference type="RefSeq" id="WP_163301781.1">
    <property type="nucleotide sequence ID" value="NZ_JAAGRQ010000026.1"/>
</dbReference>
<dbReference type="Pfam" id="PF00773">
    <property type="entry name" value="RNB"/>
    <property type="match status" value="1"/>
</dbReference>
<dbReference type="EMBL" id="JAAGRQ010000026">
    <property type="protein sequence ID" value="NDY56733.1"/>
    <property type="molecule type" value="Genomic_DNA"/>
</dbReference>
<proteinExistence type="predicted"/>
<dbReference type="PANTHER" id="PTHR23355:SF9">
    <property type="entry name" value="DIS3-LIKE EXONUCLEASE 2"/>
    <property type="match status" value="1"/>
</dbReference>
<name>A0A7K3NLK8_9BACT</name>
<organism evidence="2 3">
    <name type="scientific">Desulfolutivibrio sulfodismutans</name>
    <dbReference type="NCBI Taxonomy" id="63561"/>
    <lineage>
        <taxon>Bacteria</taxon>
        <taxon>Pseudomonadati</taxon>
        <taxon>Thermodesulfobacteriota</taxon>
        <taxon>Desulfovibrionia</taxon>
        <taxon>Desulfovibrionales</taxon>
        <taxon>Desulfovibrionaceae</taxon>
        <taxon>Desulfolutivibrio</taxon>
    </lineage>
</organism>
<dbReference type="SUPFAM" id="SSF50249">
    <property type="entry name" value="Nucleic acid-binding proteins"/>
    <property type="match status" value="1"/>
</dbReference>
<reference evidence="2 3" key="1">
    <citation type="submission" date="2020-02" db="EMBL/GenBank/DDBJ databases">
        <title>Comparative genomics of sulfur disproportionating microorganisms.</title>
        <authorList>
            <person name="Ward L.M."/>
            <person name="Bertran E."/>
            <person name="Johnston D.T."/>
        </authorList>
    </citation>
    <scope>NUCLEOTIDE SEQUENCE [LARGE SCALE GENOMIC DNA]</scope>
    <source>
        <strain evidence="2 3">DSM 3696</strain>
    </source>
</reference>
<evidence type="ECO:0000313" key="2">
    <source>
        <dbReference type="EMBL" id="NDY56733.1"/>
    </source>
</evidence>
<keyword evidence="3" id="KW-1185">Reference proteome</keyword>
<dbReference type="AlphaFoldDB" id="A0A7K3NLK8"/>
<evidence type="ECO:0000259" key="1">
    <source>
        <dbReference type="SMART" id="SM00955"/>
    </source>
</evidence>
<dbReference type="GO" id="GO:0003723">
    <property type="term" value="F:RNA binding"/>
    <property type="evidence" value="ECO:0007669"/>
    <property type="project" value="InterPro"/>
</dbReference>
<evidence type="ECO:0000313" key="3">
    <source>
        <dbReference type="Proteomes" id="UP000469724"/>
    </source>
</evidence>
<protein>
    <submittedName>
        <fullName evidence="2">RNB domain-containing ribonuclease</fullName>
    </submittedName>
</protein>
<feature type="domain" description="RNB" evidence="1">
    <location>
        <begin position="283"/>
        <end position="573"/>
    </location>
</feature>
<accession>A0A7K3NLK8</accession>
<dbReference type="GO" id="GO:0000932">
    <property type="term" value="C:P-body"/>
    <property type="evidence" value="ECO:0007669"/>
    <property type="project" value="TreeGrafter"/>
</dbReference>
<dbReference type="GO" id="GO:0000175">
    <property type="term" value="F:3'-5'-RNA exonuclease activity"/>
    <property type="evidence" value="ECO:0007669"/>
    <property type="project" value="TreeGrafter"/>
</dbReference>
<dbReference type="PANTHER" id="PTHR23355">
    <property type="entry name" value="RIBONUCLEASE"/>
    <property type="match status" value="1"/>
</dbReference>